<evidence type="ECO:0000256" key="4">
    <source>
        <dbReference type="ARBA" id="ARBA00022737"/>
    </source>
</evidence>
<evidence type="ECO:0000256" key="1">
    <source>
        <dbReference type="ARBA" id="ARBA00004245"/>
    </source>
</evidence>
<dbReference type="PRINTS" id="PR00193">
    <property type="entry name" value="MYOSINHEAVY"/>
</dbReference>
<evidence type="ECO:0000256" key="9">
    <source>
        <dbReference type="ARBA" id="ARBA00023212"/>
    </source>
</evidence>
<comment type="subcellular location">
    <subcellularLocation>
        <location evidence="2">Cell projection</location>
    </subcellularLocation>
    <subcellularLocation>
        <location evidence="1">Cytoplasm</location>
        <location evidence="1">Cytoskeleton</location>
    </subcellularLocation>
</comment>
<accession>A0ABQ9F912</accession>
<dbReference type="Gene3D" id="2.60.200.10">
    <property type="match status" value="1"/>
</dbReference>
<dbReference type="Gene3D" id="1.10.10.820">
    <property type="match status" value="1"/>
</dbReference>
<dbReference type="SMART" id="SM00242">
    <property type="entry name" value="MYSc"/>
    <property type="match status" value="1"/>
</dbReference>
<evidence type="ECO:0000259" key="13">
    <source>
        <dbReference type="PROSITE" id="PS51456"/>
    </source>
</evidence>
<reference evidence="14 15" key="1">
    <citation type="submission" date="2022-12" db="EMBL/GenBank/DDBJ databases">
        <title>Chromosome-level genome of Tegillarca granosa.</title>
        <authorList>
            <person name="Kim J."/>
        </authorList>
    </citation>
    <scope>NUCLEOTIDE SEQUENCE [LARGE SCALE GENOMIC DNA]</scope>
    <source>
        <strain evidence="14">Teg-2019</strain>
        <tissue evidence="14">Adductor muscle</tissue>
    </source>
</reference>
<name>A0ABQ9F912_TEGGR</name>
<keyword evidence="5 11" id="KW-0547">Nucleotide-binding</keyword>
<sequence>MAPNKRRVDDLTRLSDLDDQIVLAELKARYEQGIIYTYIGDILLSVNPNQQLPIYGEQIGQHYGELKQQTDFAPHIYAMATKTYQNLIRSRVNQCLLVSGESGAGKTEASKMLVAQVVRISKSSNFSKLHEQIIEVNPLLEAFGNAKTVMNDNSSRFGKLIEIHFDHNGVIIGGERSFHIFYSLFAGLSENERRRFYLGRPEDYRIVGSPFGYGSPVFLNGTDFQIHQDKMIDLKQIMTTLKFSNKDMDLIFALISGILHLCNVEFHNDPETDQVIILNEDEVDYGERVVSIKSVIQANDGRDALAKSIYSKLFGWLIQQINDLLHDPVDRNHRHHHGRSKISILDMAGFENFPVNSLEQLCFKANNYQRPDEFDSKLMMEQLHSTGVLETVKIRKLGYPTRLPFREFIKRYKFIAYPLTAYVDENEKTCYNILCAAGLGDSEIGKTKVFLKFWQSDRLNLILDDNYSDIVTVQRMVRGYLARRRARYLYRVYRKQKDAVFDLGQTVYDRGHKYFHMMISSSDHDRNITNNNYVVSYVNNNRKPVLLLHGFSKYKLQKKRSTRRKKKNNFDKKDLFYQKYKHCFLCLLYDNYINIVALRQTLNKLQNIENDVWCKLIYMEYYKPVAKFYIVEREITVDGHYDEFDGENISLGVYHNPERDGIVEGVRKGIGKGLKIHKDYEGNVVVTRLGKNKIYIKDYKDPANHCFGADVLEQLGELNQNKPVKIFDTEEFKCQIGLEMKSRGHIDKRKLQNMCIMGISFIHDTEDPTLTPCWLMLINLSAIDMLDNPEVKNQIEQKFVELTLKDEEEKESEMMKVEAAERINKAAKENMQPGRKWSKLNQRKGLSSKEEPLRKTRLEIIHRGGSLEDHMSYSWDEQNYELKEEYEYFEQTESVIGGYLGPRPSGRRVGAQSVMSSIPVSGISSSHRRQWAKLEASIREESREEGEAIMKAKLEEFDDD</sequence>
<evidence type="ECO:0000256" key="6">
    <source>
        <dbReference type="ARBA" id="ARBA00022840"/>
    </source>
</evidence>
<evidence type="ECO:0000256" key="7">
    <source>
        <dbReference type="ARBA" id="ARBA00023123"/>
    </source>
</evidence>
<dbReference type="InterPro" id="IPR036961">
    <property type="entry name" value="Kinesin_motor_dom_sf"/>
</dbReference>
<keyword evidence="8 11" id="KW-0505">Motor protein</keyword>
<dbReference type="PANTHER" id="PTHR46256:SF3">
    <property type="entry name" value="MYOSIN MOTOR DOMAIN-CONTAINING PROTEIN"/>
    <property type="match status" value="1"/>
</dbReference>
<feature type="binding site" evidence="11">
    <location>
        <begin position="100"/>
        <end position="107"/>
    </location>
    <ligand>
        <name>ATP</name>
        <dbReference type="ChEBI" id="CHEBI:30616"/>
    </ligand>
</feature>
<evidence type="ECO:0000313" key="14">
    <source>
        <dbReference type="EMBL" id="KAJ8313848.1"/>
    </source>
</evidence>
<feature type="domain" description="Myosin motor" evidence="13">
    <location>
        <begin position="363"/>
        <end position="464"/>
    </location>
</feature>
<dbReference type="InterPro" id="IPR027417">
    <property type="entry name" value="P-loop_NTPase"/>
</dbReference>
<dbReference type="PROSITE" id="PS50096">
    <property type="entry name" value="IQ"/>
    <property type="match status" value="1"/>
</dbReference>
<feature type="domain" description="MH2" evidence="12">
    <location>
        <begin position="613"/>
        <end position="806"/>
    </location>
</feature>
<evidence type="ECO:0000256" key="2">
    <source>
        <dbReference type="ARBA" id="ARBA00004316"/>
    </source>
</evidence>
<dbReference type="InterPro" id="IPR052409">
    <property type="entry name" value="Myosin-III_kinase_activity"/>
</dbReference>
<keyword evidence="9" id="KW-0206">Cytoskeleton</keyword>
<dbReference type="Pfam" id="PF00063">
    <property type="entry name" value="Myosin_head"/>
    <property type="match status" value="2"/>
</dbReference>
<dbReference type="Gene3D" id="1.20.5.4820">
    <property type="match status" value="1"/>
</dbReference>
<dbReference type="EMBL" id="JARBDR010000342">
    <property type="protein sequence ID" value="KAJ8313848.1"/>
    <property type="molecule type" value="Genomic_DNA"/>
</dbReference>
<dbReference type="Gene3D" id="3.40.850.10">
    <property type="entry name" value="Kinesin motor domain"/>
    <property type="match status" value="1"/>
</dbReference>
<keyword evidence="10" id="KW-0966">Cell projection</keyword>
<evidence type="ECO:0000256" key="5">
    <source>
        <dbReference type="ARBA" id="ARBA00022741"/>
    </source>
</evidence>
<evidence type="ECO:0000256" key="10">
    <source>
        <dbReference type="ARBA" id="ARBA00023273"/>
    </source>
</evidence>
<comment type="similarity">
    <text evidence="11">Belongs to the TRAFAC class myosin-kinesin ATPase superfamily. Myosin family.</text>
</comment>
<keyword evidence="6 11" id="KW-0067">ATP-binding</keyword>
<dbReference type="InterPro" id="IPR017855">
    <property type="entry name" value="SMAD-like_dom_sf"/>
</dbReference>
<dbReference type="PANTHER" id="PTHR46256">
    <property type="entry name" value="AGAP011099-PA"/>
    <property type="match status" value="1"/>
</dbReference>
<evidence type="ECO:0000256" key="11">
    <source>
        <dbReference type="PROSITE-ProRule" id="PRU00782"/>
    </source>
</evidence>
<evidence type="ECO:0000256" key="3">
    <source>
        <dbReference type="ARBA" id="ARBA00022490"/>
    </source>
</evidence>
<dbReference type="InterPro" id="IPR008984">
    <property type="entry name" value="SMAD_FHA_dom_sf"/>
</dbReference>
<dbReference type="PROSITE" id="PS51076">
    <property type="entry name" value="MH2"/>
    <property type="match status" value="1"/>
</dbReference>
<dbReference type="Gene3D" id="1.20.58.530">
    <property type="match status" value="1"/>
</dbReference>
<dbReference type="PROSITE" id="PS51456">
    <property type="entry name" value="MYOSIN_MOTOR"/>
    <property type="match status" value="2"/>
</dbReference>
<keyword evidence="15" id="KW-1185">Reference proteome</keyword>
<dbReference type="CDD" id="cd00124">
    <property type="entry name" value="MYSc"/>
    <property type="match status" value="1"/>
</dbReference>
<organism evidence="14 15">
    <name type="scientific">Tegillarca granosa</name>
    <name type="common">Malaysian cockle</name>
    <name type="synonym">Anadara granosa</name>
    <dbReference type="NCBI Taxonomy" id="220873"/>
    <lineage>
        <taxon>Eukaryota</taxon>
        <taxon>Metazoa</taxon>
        <taxon>Spiralia</taxon>
        <taxon>Lophotrochozoa</taxon>
        <taxon>Mollusca</taxon>
        <taxon>Bivalvia</taxon>
        <taxon>Autobranchia</taxon>
        <taxon>Pteriomorphia</taxon>
        <taxon>Arcoida</taxon>
        <taxon>Arcoidea</taxon>
        <taxon>Arcidae</taxon>
        <taxon>Tegillarca</taxon>
    </lineage>
</organism>
<dbReference type="InterPro" id="IPR001132">
    <property type="entry name" value="SMAD_dom_Dwarfin-type"/>
</dbReference>
<dbReference type="Pfam" id="PF03166">
    <property type="entry name" value="MH2"/>
    <property type="match status" value="1"/>
</dbReference>
<feature type="domain" description="Myosin motor" evidence="13">
    <location>
        <begin position="6"/>
        <end position="362"/>
    </location>
</feature>
<comment type="caution">
    <text evidence="11">Lacks conserved residue(s) required for the propagation of feature annotation.</text>
</comment>
<dbReference type="SUPFAM" id="SSF52540">
    <property type="entry name" value="P-loop containing nucleoside triphosphate hydrolases"/>
    <property type="match status" value="1"/>
</dbReference>
<keyword evidence="7 11" id="KW-0518">Myosin</keyword>
<keyword evidence="4" id="KW-0677">Repeat</keyword>
<comment type="caution">
    <text evidence="14">The sequence shown here is derived from an EMBL/GenBank/DDBJ whole genome shotgun (WGS) entry which is preliminary data.</text>
</comment>
<dbReference type="SUPFAM" id="SSF49879">
    <property type="entry name" value="SMAD/FHA domain"/>
    <property type="match status" value="1"/>
</dbReference>
<evidence type="ECO:0000256" key="8">
    <source>
        <dbReference type="ARBA" id="ARBA00023175"/>
    </source>
</evidence>
<dbReference type="Proteomes" id="UP001217089">
    <property type="component" value="Unassembled WGS sequence"/>
</dbReference>
<gene>
    <name evidence="14" type="ORF">KUTeg_008409</name>
</gene>
<evidence type="ECO:0000313" key="15">
    <source>
        <dbReference type="Proteomes" id="UP001217089"/>
    </source>
</evidence>
<keyword evidence="11" id="KW-0009">Actin-binding</keyword>
<keyword evidence="3" id="KW-0963">Cytoplasm</keyword>
<dbReference type="Gene3D" id="1.20.120.720">
    <property type="entry name" value="Myosin VI head, motor domain, U50 subdomain"/>
    <property type="match status" value="1"/>
</dbReference>
<protein>
    <submittedName>
        <fullName evidence="14">Uncharacterized protein</fullName>
    </submittedName>
</protein>
<dbReference type="SMART" id="SM00524">
    <property type="entry name" value="DWB"/>
    <property type="match status" value="1"/>
</dbReference>
<evidence type="ECO:0000259" key="12">
    <source>
        <dbReference type="PROSITE" id="PS51076"/>
    </source>
</evidence>
<dbReference type="InterPro" id="IPR001609">
    <property type="entry name" value="Myosin_head_motor_dom-like"/>
</dbReference>
<proteinExistence type="inferred from homology"/>